<proteinExistence type="predicted"/>
<organism evidence="1">
    <name type="scientific">Hungatella hathewayi</name>
    <dbReference type="NCBI Taxonomy" id="154046"/>
    <lineage>
        <taxon>Bacteria</taxon>
        <taxon>Bacillati</taxon>
        <taxon>Bacillota</taxon>
        <taxon>Clostridia</taxon>
        <taxon>Lachnospirales</taxon>
        <taxon>Lachnospiraceae</taxon>
        <taxon>Hungatella</taxon>
    </lineage>
</organism>
<dbReference type="AlphaFoldDB" id="A0A6N3I3J0"/>
<gene>
    <name evidence="1" type="ORF">CHLFYP18_04092</name>
</gene>
<reference evidence="1" key="1">
    <citation type="submission" date="2019-11" db="EMBL/GenBank/DDBJ databases">
        <authorList>
            <person name="Feng L."/>
        </authorList>
    </citation>
    <scope>NUCLEOTIDE SEQUENCE</scope>
    <source>
        <strain evidence="1">ChathewayiLFYP18</strain>
    </source>
</reference>
<name>A0A6N3I3J0_9FIRM</name>
<accession>A0A6N3I3J0</accession>
<dbReference type="EMBL" id="CACRUH010000090">
    <property type="protein sequence ID" value="VYU83318.1"/>
    <property type="molecule type" value="Genomic_DNA"/>
</dbReference>
<sequence>MIESRCGILCGVCGYRSKWGAKAAYILTSRFGATAAL</sequence>
<protein>
    <submittedName>
        <fullName evidence="1">Uncharacterized protein</fullName>
    </submittedName>
</protein>
<evidence type="ECO:0000313" key="1">
    <source>
        <dbReference type="EMBL" id="VYU83318.1"/>
    </source>
</evidence>